<dbReference type="PANTHER" id="PTHR46590">
    <property type="entry name" value="PHOSPHATIDYLINOSITOL TRANSFER PROTEIN CSR1-RELATED"/>
    <property type="match status" value="1"/>
</dbReference>
<feature type="transmembrane region" description="Helical" evidence="2">
    <location>
        <begin position="598"/>
        <end position="620"/>
    </location>
</feature>
<dbReference type="Pfam" id="PF00650">
    <property type="entry name" value="CRAL_TRIO"/>
    <property type="match status" value="1"/>
</dbReference>
<dbReference type="EMBL" id="MCGE01000013">
    <property type="protein sequence ID" value="ORZ15103.1"/>
    <property type="molecule type" value="Genomic_DNA"/>
</dbReference>
<reference evidence="4 5" key="1">
    <citation type="submission" date="2016-07" db="EMBL/GenBank/DDBJ databases">
        <title>Pervasive Adenine N6-methylation of Active Genes in Fungi.</title>
        <authorList>
            <consortium name="DOE Joint Genome Institute"/>
            <person name="Mondo S.J."/>
            <person name="Dannebaum R.O."/>
            <person name="Kuo R.C."/>
            <person name="Labutti K."/>
            <person name="Haridas S."/>
            <person name="Kuo A."/>
            <person name="Salamov A."/>
            <person name="Ahrendt S.R."/>
            <person name="Lipzen A."/>
            <person name="Sullivan W."/>
            <person name="Andreopoulos W.B."/>
            <person name="Clum A."/>
            <person name="Lindquist E."/>
            <person name="Daum C."/>
            <person name="Ramamoorthy G.K."/>
            <person name="Gryganskyi A."/>
            <person name="Culley D."/>
            <person name="Magnuson J.K."/>
            <person name="James T.Y."/>
            <person name="O'Malley M.A."/>
            <person name="Stajich J.E."/>
            <person name="Spatafora J.W."/>
            <person name="Visel A."/>
            <person name="Grigoriev I.V."/>
        </authorList>
    </citation>
    <scope>NUCLEOTIDE SEQUENCE [LARGE SCALE GENOMIC DNA]</scope>
    <source>
        <strain evidence="4 5">NRRL 1336</strain>
    </source>
</reference>
<name>A0A1X2IEH5_9FUNG</name>
<keyword evidence="2" id="KW-0812">Transmembrane</keyword>
<keyword evidence="2" id="KW-0472">Membrane</keyword>
<dbReference type="OrthoDB" id="75724at2759"/>
<dbReference type="InterPro" id="IPR036865">
    <property type="entry name" value="CRAL-TRIO_dom_sf"/>
</dbReference>
<dbReference type="Proteomes" id="UP000193560">
    <property type="component" value="Unassembled WGS sequence"/>
</dbReference>
<gene>
    <name evidence="4" type="ORF">BCR42DRAFT_416415</name>
</gene>
<dbReference type="STRING" id="90262.A0A1X2IEH5"/>
<evidence type="ECO:0000256" key="2">
    <source>
        <dbReference type="SAM" id="Phobius"/>
    </source>
</evidence>
<protein>
    <recommendedName>
        <fullName evidence="3">CRAL-TRIO domain-containing protein</fullName>
    </recommendedName>
</protein>
<keyword evidence="5" id="KW-1185">Reference proteome</keyword>
<dbReference type="InterPro" id="IPR036273">
    <property type="entry name" value="CRAL/TRIO_N_dom_sf"/>
</dbReference>
<dbReference type="PANTHER" id="PTHR46590:SF4">
    <property type="entry name" value="CRAL-TRIO DOMAIN-CONTAINING PROTEIN"/>
    <property type="match status" value="1"/>
</dbReference>
<feature type="region of interest" description="Disordered" evidence="1">
    <location>
        <begin position="315"/>
        <end position="340"/>
    </location>
</feature>
<proteinExistence type="predicted"/>
<dbReference type="InterPro" id="IPR001251">
    <property type="entry name" value="CRAL-TRIO_dom"/>
</dbReference>
<accession>A0A1X2IEH5</accession>
<evidence type="ECO:0000313" key="5">
    <source>
        <dbReference type="Proteomes" id="UP000193560"/>
    </source>
</evidence>
<feature type="transmembrane region" description="Helical" evidence="2">
    <location>
        <begin position="557"/>
        <end position="577"/>
    </location>
</feature>
<dbReference type="PROSITE" id="PS50191">
    <property type="entry name" value="CRAL_TRIO"/>
    <property type="match status" value="1"/>
</dbReference>
<organism evidence="4 5">
    <name type="scientific">Absidia repens</name>
    <dbReference type="NCBI Taxonomy" id="90262"/>
    <lineage>
        <taxon>Eukaryota</taxon>
        <taxon>Fungi</taxon>
        <taxon>Fungi incertae sedis</taxon>
        <taxon>Mucoromycota</taxon>
        <taxon>Mucoromycotina</taxon>
        <taxon>Mucoromycetes</taxon>
        <taxon>Mucorales</taxon>
        <taxon>Cunninghamellaceae</taxon>
        <taxon>Absidia</taxon>
    </lineage>
</organism>
<evidence type="ECO:0000256" key="1">
    <source>
        <dbReference type="SAM" id="MobiDB-lite"/>
    </source>
</evidence>
<dbReference type="CDD" id="cd00170">
    <property type="entry name" value="SEC14"/>
    <property type="match status" value="1"/>
</dbReference>
<feature type="domain" description="CRAL-TRIO" evidence="3">
    <location>
        <begin position="110"/>
        <end position="299"/>
    </location>
</feature>
<evidence type="ECO:0000313" key="4">
    <source>
        <dbReference type="EMBL" id="ORZ15103.1"/>
    </source>
</evidence>
<dbReference type="SUPFAM" id="SSF46938">
    <property type="entry name" value="CRAL/TRIO N-terminal domain"/>
    <property type="match status" value="1"/>
</dbReference>
<comment type="caution">
    <text evidence="4">The sequence shown here is derived from an EMBL/GenBank/DDBJ whole genome shotgun (WGS) entry which is preliminary data.</text>
</comment>
<dbReference type="SUPFAM" id="SSF52087">
    <property type="entry name" value="CRAL/TRIO domain"/>
    <property type="match status" value="1"/>
</dbReference>
<keyword evidence="2" id="KW-1133">Transmembrane helix</keyword>
<dbReference type="InterPro" id="IPR052432">
    <property type="entry name" value="PITP/CRAL-TRIO"/>
</dbReference>
<evidence type="ECO:0000259" key="3">
    <source>
        <dbReference type="PROSITE" id="PS50191"/>
    </source>
</evidence>
<sequence length="626" mass="71216">MTTSLTEQTLVELNAKYLKSKPILLALETKLKQGLNDLALPQPDLAFALDFVQDHVTLFRFLDDCDFDESMAYGEIMDTVFWRRDTKIDQLAWDTIHPGFYVCDHQPTFAFFNKQDRFERPVVVVRMRHFPNFGELALSDTIPQFACLVMEIARKWTLELTRRNELKRSHDSNTNTLYYDSPLVLVSQIVVIIDISKSPMIPLEKRLIQELQTVTDDRFPGFFGSIYVMNFGWIYQGLWQMVKLMLSESAKSKINFPSVNEVKECIPKKIFYEVNPTKKKKVCQTRGTDDYEWTLETDTIIRKYGSGWKMETPLSLSPVTSPRSPTSPYHELPSSSPSLSISSYSSDDFYDAPGSPLAEEVELKHQHELPSQSTQRRVSDGYSSVYGTPGALTPIGIRSPSRWPVTNHPPVSAPLSTNHYFLDIPSFLASYFGSSSTSLYTAMSETTTSNNNYDGVCGVDLTYRLTNLALEEQQQQQQQQQLQEGQELLLDNVETVVVIKQQQQQEQTIGISRRYSVPGNAHPHFPHLQPSGTHANDSLKIQLRRSEQRLVRLTRRFFRLSFAYHGTLYWVFLYMFLRGPVEHSMKRLLAKMMVNSNSRTITLTSVGLAASFAGGLGASLSSSLGH</sequence>
<dbReference type="Gene3D" id="3.40.525.10">
    <property type="entry name" value="CRAL-TRIO lipid binding domain"/>
    <property type="match status" value="1"/>
</dbReference>
<dbReference type="AlphaFoldDB" id="A0A1X2IEH5"/>